<keyword evidence="2 5" id="KW-0863">Zinc-finger</keyword>
<evidence type="ECO:0000313" key="9">
    <source>
        <dbReference type="RefSeq" id="XP_002740397.2"/>
    </source>
</evidence>
<keyword evidence="4" id="KW-0175">Coiled coil</keyword>
<protein>
    <submittedName>
        <fullName evidence="9">Tax1-binding protein 1 homolog</fullName>
    </submittedName>
</protein>
<keyword evidence="8" id="KW-1185">Reference proteome</keyword>
<dbReference type="InterPro" id="IPR041641">
    <property type="entry name" value="CALCOCO1/2_Zn_UBZ1"/>
</dbReference>
<dbReference type="Gene3D" id="6.20.250.40">
    <property type="match status" value="1"/>
</dbReference>
<accession>A0ABM0GYT1</accession>
<dbReference type="PANTHER" id="PTHR31915">
    <property type="entry name" value="SKICH DOMAIN-CONTAINING PROTEIN"/>
    <property type="match status" value="1"/>
</dbReference>
<dbReference type="PROSITE" id="PS51905">
    <property type="entry name" value="ZF_UBZ1"/>
    <property type="match status" value="2"/>
</dbReference>
<evidence type="ECO:0000256" key="5">
    <source>
        <dbReference type="PROSITE-ProRule" id="PRU01253"/>
    </source>
</evidence>
<keyword evidence="3" id="KW-0862">Zinc</keyword>
<dbReference type="InterPro" id="IPR051002">
    <property type="entry name" value="UBA_autophagy_assoc_protein"/>
</dbReference>
<dbReference type="CDD" id="cd21969">
    <property type="entry name" value="Zn-C2H2_TAX1BP1_rpt1"/>
    <property type="match status" value="1"/>
</dbReference>
<dbReference type="GeneID" id="100371380"/>
<reference evidence="9" key="1">
    <citation type="submission" date="2025-08" db="UniProtKB">
        <authorList>
            <consortium name="RefSeq"/>
        </authorList>
    </citation>
    <scope>IDENTIFICATION</scope>
    <source>
        <tissue evidence="9">Testes</tissue>
    </source>
</reference>
<evidence type="ECO:0000256" key="2">
    <source>
        <dbReference type="ARBA" id="ARBA00022771"/>
    </source>
</evidence>
<name>A0ABM0GYT1_SACKO</name>
<organism evidence="8 9">
    <name type="scientific">Saccoglossus kowalevskii</name>
    <name type="common">Acorn worm</name>
    <dbReference type="NCBI Taxonomy" id="10224"/>
    <lineage>
        <taxon>Eukaryota</taxon>
        <taxon>Metazoa</taxon>
        <taxon>Hemichordata</taxon>
        <taxon>Enteropneusta</taxon>
        <taxon>Harrimaniidae</taxon>
        <taxon>Saccoglossus</taxon>
    </lineage>
</organism>
<dbReference type="Proteomes" id="UP000694865">
    <property type="component" value="Unplaced"/>
</dbReference>
<gene>
    <name evidence="9" type="primary">LOC100371380</name>
</gene>
<evidence type="ECO:0000256" key="6">
    <source>
        <dbReference type="SAM" id="MobiDB-lite"/>
    </source>
</evidence>
<keyword evidence="1" id="KW-0479">Metal-binding</keyword>
<evidence type="ECO:0000259" key="7">
    <source>
        <dbReference type="PROSITE" id="PS51905"/>
    </source>
</evidence>
<evidence type="ECO:0000256" key="4">
    <source>
        <dbReference type="ARBA" id="ARBA00023054"/>
    </source>
</evidence>
<evidence type="ECO:0000256" key="3">
    <source>
        <dbReference type="ARBA" id="ARBA00022833"/>
    </source>
</evidence>
<dbReference type="Pfam" id="PF18112">
    <property type="entry name" value="Zn-C2H2_12"/>
    <property type="match status" value="1"/>
</dbReference>
<feature type="domain" description="UBZ1-type" evidence="7">
    <location>
        <begin position="206"/>
        <end position="232"/>
    </location>
</feature>
<proteinExistence type="predicted"/>
<evidence type="ECO:0000313" key="8">
    <source>
        <dbReference type="Proteomes" id="UP000694865"/>
    </source>
</evidence>
<feature type="compositionally biased region" description="Acidic residues" evidence="6">
    <location>
        <begin position="156"/>
        <end position="167"/>
    </location>
</feature>
<sequence>MLLREELKREIKEKQDKDEAYVSLLKQVENSNMSLRMPESINNNNAPAANPFENMFINPYVDEARELGRQHEVVTRGIHYNMHSPRSIPPPIPPPRPRPGYVMPMVPPTTPDLLPECFGAAATSAPLPPPMRPTVLPQAKLAAVKNETRTTADAADQSDSDVYDEPDAVTPQETVTIQVDGHVPEERDDVATEFHDAQEFSADRAARWCPECNLLFPPSCPSDTFEQHVQSHFGRVCPMCRRQFPKDSCDQDAFEDHVQTHFERE</sequence>
<feature type="domain" description="UBZ1-type" evidence="7">
    <location>
        <begin position="234"/>
        <end position="261"/>
    </location>
</feature>
<dbReference type="PANTHER" id="PTHR31915:SF6">
    <property type="entry name" value="SKICH DOMAIN-CONTAINING PROTEIN"/>
    <property type="match status" value="1"/>
</dbReference>
<dbReference type="RefSeq" id="XP_002740397.2">
    <property type="nucleotide sequence ID" value="XM_002740351.2"/>
</dbReference>
<feature type="region of interest" description="Disordered" evidence="6">
    <location>
        <begin position="146"/>
        <end position="168"/>
    </location>
</feature>
<evidence type="ECO:0000256" key="1">
    <source>
        <dbReference type="ARBA" id="ARBA00022723"/>
    </source>
</evidence>